<organism evidence="3">
    <name type="scientific">Tanacetum cinerariifolium</name>
    <name type="common">Dalmatian daisy</name>
    <name type="synonym">Chrysanthemum cinerariifolium</name>
    <dbReference type="NCBI Taxonomy" id="118510"/>
    <lineage>
        <taxon>Eukaryota</taxon>
        <taxon>Viridiplantae</taxon>
        <taxon>Streptophyta</taxon>
        <taxon>Embryophyta</taxon>
        <taxon>Tracheophyta</taxon>
        <taxon>Spermatophyta</taxon>
        <taxon>Magnoliopsida</taxon>
        <taxon>eudicotyledons</taxon>
        <taxon>Gunneridae</taxon>
        <taxon>Pentapetalae</taxon>
        <taxon>asterids</taxon>
        <taxon>campanulids</taxon>
        <taxon>Asterales</taxon>
        <taxon>Asteraceae</taxon>
        <taxon>Asteroideae</taxon>
        <taxon>Anthemideae</taxon>
        <taxon>Anthemidinae</taxon>
        <taxon>Tanacetum</taxon>
    </lineage>
</organism>
<protein>
    <submittedName>
        <fullName evidence="3">Uncharacterized protein</fullName>
    </submittedName>
</protein>
<comment type="caution">
    <text evidence="3">The sequence shown here is derived from an EMBL/GenBank/DDBJ whole genome shotgun (WGS) entry which is preliminary data.</text>
</comment>
<dbReference type="AlphaFoldDB" id="A0A6L2JTS8"/>
<evidence type="ECO:0000313" key="3">
    <source>
        <dbReference type="EMBL" id="GEU40396.1"/>
    </source>
</evidence>
<reference evidence="3" key="1">
    <citation type="journal article" date="2019" name="Sci. Rep.">
        <title>Draft genome of Tanacetum cinerariifolium, the natural source of mosquito coil.</title>
        <authorList>
            <person name="Yamashiro T."/>
            <person name="Shiraishi A."/>
            <person name="Satake H."/>
            <person name="Nakayama K."/>
        </authorList>
    </citation>
    <scope>NUCLEOTIDE SEQUENCE</scope>
</reference>
<evidence type="ECO:0000256" key="2">
    <source>
        <dbReference type="SAM" id="MobiDB-lite"/>
    </source>
</evidence>
<name>A0A6L2JTS8_TANCI</name>
<feature type="region of interest" description="Disordered" evidence="2">
    <location>
        <begin position="134"/>
        <end position="153"/>
    </location>
</feature>
<gene>
    <name evidence="3" type="ORF">Tci_012374</name>
</gene>
<sequence length="245" mass="27256">MAISLSSSSSDNGVPSCSGSCSKAYEQLHSPYDKLTVDFRKSQFDVLSYQAALESVEARLVLYKQNESILQENINMLKNEVVARDAVFVTLKQKLNQAEKERGDLKLKFDKFQTSSKSLTELLANQTNGKHGLGYYSESDSESLSPSSLSDRIQPSGEYHDVPPPITGNFMPPKPDLVFHTAPIAVETAHSAFTVQLSPAKPTEDLSHTNRPSAPIIEEWVSVLRMILRQHPYRLLIVLFSLLSK</sequence>
<proteinExistence type="predicted"/>
<feature type="coiled-coil region" evidence="1">
    <location>
        <begin position="53"/>
        <end position="108"/>
    </location>
</feature>
<accession>A0A6L2JTS8</accession>
<feature type="compositionally biased region" description="Low complexity" evidence="2">
    <location>
        <begin position="142"/>
        <end position="151"/>
    </location>
</feature>
<dbReference type="EMBL" id="BKCJ010001297">
    <property type="protein sequence ID" value="GEU40396.1"/>
    <property type="molecule type" value="Genomic_DNA"/>
</dbReference>
<keyword evidence="1" id="KW-0175">Coiled coil</keyword>
<evidence type="ECO:0000256" key="1">
    <source>
        <dbReference type="SAM" id="Coils"/>
    </source>
</evidence>